<dbReference type="InterPro" id="IPR009506">
    <property type="entry name" value="YjiS-like"/>
</dbReference>
<evidence type="ECO:0000259" key="1">
    <source>
        <dbReference type="Pfam" id="PF06568"/>
    </source>
</evidence>
<dbReference type="EMBL" id="JBHUFA010000004">
    <property type="protein sequence ID" value="MFD1696684.1"/>
    <property type="molecule type" value="Genomic_DNA"/>
</dbReference>
<organism evidence="2 3">
    <name type="scientific">Roseibium aestuarii</name>
    <dbReference type="NCBI Taxonomy" id="2600299"/>
    <lineage>
        <taxon>Bacteria</taxon>
        <taxon>Pseudomonadati</taxon>
        <taxon>Pseudomonadota</taxon>
        <taxon>Alphaproteobacteria</taxon>
        <taxon>Hyphomicrobiales</taxon>
        <taxon>Stappiaceae</taxon>
        <taxon>Roseibium</taxon>
    </lineage>
</organism>
<accession>A0ABW4JX12</accession>
<proteinExistence type="predicted"/>
<gene>
    <name evidence="2" type="ORF">ACFSC7_14240</name>
</gene>
<comment type="caution">
    <text evidence="2">The sequence shown here is derived from an EMBL/GenBank/DDBJ whole genome shotgun (WGS) entry which is preliminary data.</text>
</comment>
<reference evidence="3" key="1">
    <citation type="journal article" date="2019" name="Int. J. Syst. Evol. Microbiol.">
        <title>The Global Catalogue of Microorganisms (GCM) 10K type strain sequencing project: providing services to taxonomists for standard genome sequencing and annotation.</title>
        <authorList>
            <consortium name="The Broad Institute Genomics Platform"/>
            <consortium name="The Broad Institute Genome Sequencing Center for Infectious Disease"/>
            <person name="Wu L."/>
            <person name="Ma J."/>
        </authorList>
    </citation>
    <scope>NUCLEOTIDE SEQUENCE [LARGE SCALE GENOMIC DNA]</scope>
    <source>
        <strain evidence="3">JCM 3369</strain>
    </source>
</reference>
<name>A0ABW4JX12_9HYPH</name>
<protein>
    <submittedName>
        <fullName evidence="2">DUF1127 domain-containing protein</fullName>
    </submittedName>
</protein>
<feature type="domain" description="YjiS-like" evidence="1">
    <location>
        <begin position="30"/>
        <end position="62"/>
    </location>
</feature>
<dbReference type="Proteomes" id="UP001597327">
    <property type="component" value="Unassembled WGS sequence"/>
</dbReference>
<evidence type="ECO:0000313" key="2">
    <source>
        <dbReference type="EMBL" id="MFD1696684.1"/>
    </source>
</evidence>
<sequence>MNAIDTIILPFRRTGRVFGGGLGALLWLLVERCQLWWRVGHTRRQLAMLSDEALADIGLTRDAALEEAMRPFWNCAPATGRPAERRPIGRRP</sequence>
<dbReference type="RefSeq" id="WP_149892467.1">
    <property type="nucleotide sequence ID" value="NZ_JBHUFA010000004.1"/>
</dbReference>
<keyword evidence="3" id="KW-1185">Reference proteome</keyword>
<evidence type="ECO:0000313" key="3">
    <source>
        <dbReference type="Proteomes" id="UP001597327"/>
    </source>
</evidence>
<dbReference type="Pfam" id="PF06568">
    <property type="entry name" value="YjiS-like"/>
    <property type="match status" value="1"/>
</dbReference>